<evidence type="ECO:0000313" key="1">
    <source>
        <dbReference type="EMBL" id="MBX56056.1"/>
    </source>
</evidence>
<name>A0A2P2PMT7_RHIMU</name>
<protein>
    <submittedName>
        <fullName evidence="1">Uncharacterized protein</fullName>
    </submittedName>
</protein>
<proteinExistence type="predicted"/>
<organism evidence="1">
    <name type="scientific">Rhizophora mucronata</name>
    <name type="common">Asiatic mangrove</name>
    <dbReference type="NCBI Taxonomy" id="61149"/>
    <lineage>
        <taxon>Eukaryota</taxon>
        <taxon>Viridiplantae</taxon>
        <taxon>Streptophyta</taxon>
        <taxon>Embryophyta</taxon>
        <taxon>Tracheophyta</taxon>
        <taxon>Spermatophyta</taxon>
        <taxon>Magnoliopsida</taxon>
        <taxon>eudicotyledons</taxon>
        <taxon>Gunneridae</taxon>
        <taxon>Pentapetalae</taxon>
        <taxon>rosids</taxon>
        <taxon>fabids</taxon>
        <taxon>Malpighiales</taxon>
        <taxon>Rhizophoraceae</taxon>
        <taxon>Rhizophora</taxon>
    </lineage>
</organism>
<dbReference type="EMBL" id="GGEC01075572">
    <property type="protein sequence ID" value="MBX56056.1"/>
    <property type="molecule type" value="Transcribed_RNA"/>
</dbReference>
<dbReference type="AlphaFoldDB" id="A0A2P2PMT7"/>
<accession>A0A2P2PMT7</accession>
<reference evidence="1" key="1">
    <citation type="submission" date="2018-02" db="EMBL/GenBank/DDBJ databases">
        <title>Rhizophora mucronata_Transcriptome.</title>
        <authorList>
            <person name="Meera S.P."/>
            <person name="Sreeshan A."/>
            <person name="Augustine A."/>
        </authorList>
    </citation>
    <scope>NUCLEOTIDE SEQUENCE</scope>
    <source>
        <tissue evidence="1">Leaf</tissue>
    </source>
</reference>
<sequence length="69" mass="8142">MAGKMDASQCQHYPFLNRQFYFHQGLLVSLIMQRLNFKRCIRATGLEETLQIVQLWLKNSGGRLWTLQL</sequence>